<feature type="domain" description="TonB-dependent receptor plug" evidence="16">
    <location>
        <begin position="57"/>
        <end position="165"/>
    </location>
</feature>
<proteinExistence type="inferred from homology"/>
<comment type="similarity">
    <text evidence="12 13">Belongs to the TonB-dependent receptor family.</text>
</comment>
<evidence type="ECO:0000256" key="3">
    <source>
        <dbReference type="ARBA" id="ARBA00022452"/>
    </source>
</evidence>
<reference evidence="17" key="1">
    <citation type="submission" date="2020-10" db="EMBL/GenBank/DDBJ databases">
        <authorList>
            <person name="Gilroy R."/>
        </authorList>
    </citation>
    <scope>NUCLEOTIDE SEQUENCE</scope>
    <source>
        <strain evidence="17">2478</strain>
    </source>
</reference>
<dbReference type="InterPro" id="IPR039426">
    <property type="entry name" value="TonB-dep_rcpt-like"/>
</dbReference>
<evidence type="ECO:0000256" key="9">
    <source>
        <dbReference type="ARBA" id="ARBA00023077"/>
    </source>
</evidence>
<keyword evidence="10 12" id="KW-0472">Membrane</keyword>
<keyword evidence="7" id="KW-0408">Iron</keyword>
<sequence length="794" mass="87787">MRGFLFSAALTMLFPSIAAAATDEADVTPVASEGAPVMEEINDKLDSVVVSASRAGKSTPVTFTMVGKEALRQNNPINSLPMMLNLQPSVVAVNEGGTGIGYSKMTIRGSKGSQVNVTLNGITLNDAESQEVFWVNLPSLTNIISSVQLQRGLGTSANGAGAFGASVNMSTASVSSDPHVFAEVAAGSYNTFMSTVSAGTGLTRSGLYFDFAYSRNYTDGYIRNAKAKVQSAFAVLGWMNETNSLKLTYLMGDQHTGITWNGIDLDTYRTDRRYNSAGEYTDLFGNVRYYDNETDNYTQHHIQLNYTHQFPKNVVWSTTLNYTKGDGYYENYKAGEDMGDYNLPDLPPYPVIDPSTGSQLVGSDGNPVFRTGADFITREAMDNSYIVLNSDVRYTSDRLSFTGGINLSRYDGDHIGKVLWCDRLGDSYDYDAYNDAHTWYLNNGLKQEVNVFARAEYTPADWITAYVDLQYRGVSLKMEGPDDDAGMLDYSTTWNFFNPRAGLTFSWAPEHKAYISAAMGNREPGRSDIKENIKDVNAGNREGIHIRPEQMVDVEIGYRYTGKKVTASANLYFMEYFDMLLETGRLSDVGYALKENVGRAYRRGIELAAAWQAVKWLRIDANTTLSLNKIMDYTAYCDNIAYESDGNGGLEMVYPGGQTPVDFGKTDMLMSPSVIGMLQLSFQPFATVARNSLKTTTVSLNGKYVGRQYMDNSSSLDRSIPAYFVSNLSISHEFNVGGGKLGISGYVNNLFNNMYYADGGAYNMYNTDSGEIESDIWIYPQAPVNFMLKLSYRF</sequence>
<keyword evidence="4" id="KW-0410">Iron transport</keyword>
<keyword evidence="6 14" id="KW-0732">Signal</keyword>
<evidence type="ECO:0000256" key="7">
    <source>
        <dbReference type="ARBA" id="ARBA00023004"/>
    </source>
</evidence>
<dbReference type="InterPro" id="IPR000531">
    <property type="entry name" value="Beta-barrel_TonB"/>
</dbReference>
<evidence type="ECO:0000256" key="10">
    <source>
        <dbReference type="ARBA" id="ARBA00023136"/>
    </source>
</evidence>
<evidence type="ECO:0000256" key="11">
    <source>
        <dbReference type="ARBA" id="ARBA00023237"/>
    </source>
</evidence>
<keyword evidence="2 12" id="KW-0813">Transport</keyword>
<keyword evidence="9 13" id="KW-0798">TonB box</keyword>
<dbReference type="SUPFAM" id="SSF56935">
    <property type="entry name" value="Porins"/>
    <property type="match status" value="1"/>
</dbReference>
<evidence type="ECO:0000256" key="8">
    <source>
        <dbReference type="ARBA" id="ARBA00023065"/>
    </source>
</evidence>
<dbReference type="PROSITE" id="PS52016">
    <property type="entry name" value="TONB_DEPENDENT_REC_3"/>
    <property type="match status" value="1"/>
</dbReference>
<keyword evidence="5 12" id="KW-0812">Transmembrane</keyword>
<dbReference type="Proteomes" id="UP000823771">
    <property type="component" value="Unassembled WGS sequence"/>
</dbReference>
<dbReference type="PANTHER" id="PTHR32552">
    <property type="entry name" value="FERRICHROME IRON RECEPTOR-RELATED"/>
    <property type="match status" value="1"/>
</dbReference>
<evidence type="ECO:0000256" key="2">
    <source>
        <dbReference type="ARBA" id="ARBA00022448"/>
    </source>
</evidence>
<evidence type="ECO:0000259" key="16">
    <source>
        <dbReference type="Pfam" id="PF07715"/>
    </source>
</evidence>
<keyword evidence="11 12" id="KW-0998">Cell outer membrane</keyword>
<name>A0A9D9NLG5_9BACT</name>
<evidence type="ECO:0000256" key="5">
    <source>
        <dbReference type="ARBA" id="ARBA00022692"/>
    </source>
</evidence>
<protein>
    <submittedName>
        <fullName evidence="17">TonB-dependent receptor</fullName>
    </submittedName>
</protein>
<dbReference type="EMBL" id="JADILZ010000040">
    <property type="protein sequence ID" value="MBO8478084.1"/>
    <property type="molecule type" value="Genomic_DNA"/>
</dbReference>
<dbReference type="InterPro" id="IPR037066">
    <property type="entry name" value="Plug_dom_sf"/>
</dbReference>
<dbReference type="Gene3D" id="2.40.170.20">
    <property type="entry name" value="TonB-dependent receptor, beta-barrel domain"/>
    <property type="match status" value="1"/>
</dbReference>
<evidence type="ECO:0000256" key="4">
    <source>
        <dbReference type="ARBA" id="ARBA00022496"/>
    </source>
</evidence>
<evidence type="ECO:0000259" key="15">
    <source>
        <dbReference type="Pfam" id="PF00593"/>
    </source>
</evidence>
<keyword evidence="8" id="KW-0406">Ion transport</keyword>
<dbReference type="InterPro" id="IPR012910">
    <property type="entry name" value="Plug_dom"/>
</dbReference>
<evidence type="ECO:0000313" key="18">
    <source>
        <dbReference type="Proteomes" id="UP000823771"/>
    </source>
</evidence>
<organism evidence="17 18">
    <name type="scientific">Candidatus Cryptobacteroides excrementipullorum</name>
    <dbReference type="NCBI Taxonomy" id="2840761"/>
    <lineage>
        <taxon>Bacteria</taxon>
        <taxon>Pseudomonadati</taxon>
        <taxon>Bacteroidota</taxon>
        <taxon>Bacteroidia</taxon>
        <taxon>Bacteroidales</taxon>
        <taxon>Candidatus Cryptobacteroides</taxon>
    </lineage>
</organism>
<evidence type="ECO:0000256" key="6">
    <source>
        <dbReference type="ARBA" id="ARBA00022729"/>
    </source>
</evidence>
<evidence type="ECO:0000256" key="1">
    <source>
        <dbReference type="ARBA" id="ARBA00004571"/>
    </source>
</evidence>
<keyword evidence="17" id="KW-0675">Receptor</keyword>
<dbReference type="AlphaFoldDB" id="A0A9D9NLG5"/>
<evidence type="ECO:0000256" key="14">
    <source>
        <dbReference type="SAM" id="SignalP"/>
    </source>
</evidence>
<gene>
    <name evidence="17" type="ORF">IAB80_04280</name>
</gene>
<dbReference type="GO" id="GO:0009279">
    <property type="term" value="C:cell outer membrane"/>
    <property type="evidence" value="ECO:0007669"/>
    <property type="project" value="UniProtKB-SubCell"/>
</dbReference>
<reference evidence="17" key="2">
    <citation type="journal article" date="2021" name="PeerJ">
        <title>Extensive microbial diversity within the chicken gut microbiome revealed by metagenomics and culture.</title>
        <authorList>
            <person name="Gilroy R."/>
            <person name="Ravi A."/>
            <person name="Getino M."/>
            <person name="Pursley I."/>
            <person name="Horton D.L."/>
            <person name="Alikhan N.F."/>
            <person name="Baker D."/>
            <person name="Gharbi K."/>
            <person name="Hall N."/>
            <person name="Watson M."/>
            <person name="Adriaenssens E.M."/>
            <person name="Foster-Nyarko E."/>
            <person name="Jarju S."/>
            <person name="Secka A."/>
            <person name="Antonio M."/>
            <person name="Oren A."/>
            <person name="Chaudhuri R.R."/>
            <person name="La Ragione R."/>
            <person name="Hildebrand F."/>
            <person name="Pallen M.J."/>
        </authorList>
    </citation>
    <scope>NUCLEOTIDE SEQUENCE</scope>
    <source>
        <strain evidence="17">2478</strain>
    </source>
</reference>
<feature type="signal peptide" evidence="14">
    <location>
        <begin position="1"/>
        <end position="20"/>
    </location>
</feature>
<feature type="domain" description="TonB-dependent receptor-like beta-barrel" evidence="15">
    <location>
        <begin position="261"/>
        <end position="750"/>
    </location>
</feature>
<dbReference type="Gene3D" id="2.170.130.10">
    <property type="entry name" value="TonB-dependent receptor, plug domain"/>
    <property type="match status" value="1"/>
</dbReference>
<evidence type="ECO:0000256" key="13">
    <source>
        <dbReference type="RuleBase" id="RU003357"/>
    </source>
</evidence>
<keyword evidence="3 12" id="KW-1134">Transmembrane beta strand</keyword>
<evidence type="ECO:0000313" key="17">
    <source>
        <dbReference type="EMBL" id="MBO8478084.1"/>
    </source>
</evidence>
<dbReference type="PANTHER" id="PTHR32552:SF68">
    <property type="entry name" value="FERRICHROME OUTER MEMBRANE TRANSPORTER_PHAGE RECEPTOR"/>
    <property type="match status" value="1"/>
</dbReference>
<dbReference type="InterPro" id="IPR036942">
    <property type="entry name" value="Beta-barrel_TonB_sf"/>
</dbReference>
<dbReference type="GO" id="GO:0015344">
    <property type="term" value="F:siderophore uptake transmembrane transporter activity"/>
    <property type="evidence" value="ECO:0007669"/>
    <property type="project" value="TreeGrafter"/>
</dbReference>
<evidence type="ECO:0000256" key="12">
    <source>
        <dbReference type="PROSITE-ProRule" id="PRU01360"/>
    </source>
</evidence>
<feature type="chain" id="PRO_5039061767" evidence="14">
    <location>
        <begin position="21"/>
        <end position="794"/>
    </location>
</feature>
<comment type="caution">
    <text evidence="17">The sequence shown here is derived from an EMBL/GenBank/DDBJ whole genome shotgun (WGS) entry which is preliminary data.</text>
</comment>
<comment type="subcellular location">
    <subcellularLocation>
        <location evidence="1 12">Cell outer membrane</location>
        <topology evidence="1 12">Multi-pass membrane protein</topology>
    </subcellularLocation>
</comment>
<dbReference type="Pfam" id="PF07715">
    <property type="entry name" value="Plug"/>
    <property type="match status" value="1"/>
</dbReference>
<dbReference type="Pfam" id="PF00593">
    <property type="entry name" value="TonB_dep_Rec_b-barrel"/>
    <property type="match status" value="1"/>
</dbReference>
<accession>A0A9D9NLG5</accession>